<name>A0A417Z5Q4_9MICO</name>
<gene>
    <name evidence="4" type="primary">rimI</name>
    <name evidence="4" type="ORF">D1832_07490</name>
</gene>
<evidence type="ECO:0000256" key="2">
    <source>
        <dbReference type="ARBA" id="ARBA00023315"/>
    </source>
</evidence>
<dbReference type="PROSITE" id="PS51186">
    <property type="entry name" value="GNAT"/>
    <property type="match status" value="1"/>
</dbReference>
<organism evidence="4 5">
    <name type="scientific">Dermacoccus abyssi</name>
    <dbReference type="NCBI Taxonomy" id="322596"/>
    <lineage>
        <taxon>Bacteria</taxon>
        <taxon>Bacillati</taxon>
        <taxon>Actinomycetota</taxon>
        <taxon>Actinomycetes</taxon>
        <taxon>Micrococcales</taxon>
        <taxon>Dermacoccaceae</taxon>
        <taxon>Dermacoccus</taxon>
    </lineage>
</organism>
<dbReference type="PANTHER" id="PTHR43877:SF2">
    <property type="entry name" value="AMINOALKYLPHOSPHONATE N-ACETYLTRANSFERASE-RELATED"/>
    <property type="match status" value="1"/>
</dbReference>
<dbReference type="SUPFAM" id="SSF55729">
    <property type="entry name" value="Acyl-CoA N-acyltransferases (Nat)"/>
    <property type="match status" value="1"/>
</dbReference>
<dbReference type="CDD" id="cd04301">
    <property type="entry name" value="NAT_SF"/>
    <property type="match status" value="1"/>
</dbReference>
<dbReference type="EMBL" id="QWLM01000007">
    <property type="protein sequence ID" value="RHW45837.1"/>
    <property type="molecule type" value="Genomic_DNA"/>
</dbReference>
<sequence>MNATTTDAPASVRLRDATWRDIETLARLDAELFDHDAWSEPTWWAEFAERPRRQYVVAVAGNEDANETVLGYAGLDAGGSAVDVMTIAVTHAARGTGVGKRLLTHLVDAAAATGAEALLLEVRADNEPALGLYERSGFERLTLRRRYYQPGDVDAVIMRKLLETS</sequence>
<protein>
    <submittedName>
        <fullName evidence="4">Ribosomal-protein-alanine N-acetyltransferase</fullName>
    </submittedName>
</protein>
<dbReference type="Pfam" id="PF00583">
    <property type="entry name" value="Acetyltransf_1"/>
    <property type="match status" value="1"/>
</dbReference>
<accession>A0A417Z5Q4</accession>
<evidence type="ECO:0000259" key="3">
    <source>
        <dbReference type="PROSITE" id="PS51186"/>
    </source>
</evidence>
<dbReference type="NCBIfam" id="TIGR01575">
    <property type="entry name" value="rimI"/>
    <property type="match status" value="1"/>
</dbReference>
<evidence type="ECO:0000313" key="4">
    <source>
        <dbReference type="EMBL" id="RHW45837.1"/>
    </source>
</evidence>
<evidence type="ECO:0000313" key="5">
    <source>
        <dbReference type="Proteomes" id="UP000285376"/>
    </source>
</evidence>
<dbReference type="Proteomes" id="UP000285376">
    <property type="component" value="Unassembled WGS sequence"/>
</dbReference>
<evidence type="ECO:0000256" key="1">
    <source>
        <dbReference type="ARBA" id="ARBA00022679"/>
    </source>
</evidence>
<dbReference type="InterPro" id="IPR000182">
    <property type="entry name" value="GNAT_dom"/>
</dbReference>
<keyword evidence="1 4" id="KW-0808">Transferase</keyword>
<dbReference type="InterPro" id="IPR006464">
    <property type="entry name" value="AcTrfase_RimI/Ard1"/>
</dbReference>
<proteinExistence type="predicted"/>
<dbReference type="GO" id="GO:0008080">
    <property type="term" value="F:N-acetyltransferase activity"/>
    <property type="evidence" value="ECO:0007669"/>
    <property type="project" value="InterPro"/>
</dbReference>
<dbReference type="AlphaFoldDB" id="A0A417Z5Q4"/>
<feature type="domain" description="N-acetyltransferase" evidence="3">
    <location>
        <begin position="12"/>
        <end position="163"/>
    </location>
</feature>
<dbReference type="Gene3D" id="3.40.630.30">
    <property type="match status" value="1"/>
</dbReference>
<reference evidence="4 5" key="1">
    <citation type="submission" date="2018-08" db="EMBL/GenBank/DDBJ databases">
        <title>Whole genome sequence analysis of Dermacoccus abyssi bacteria isolated from Deep Mariana trench Micromonospora spp reveals genes involved in the environmental adaptation and production of secondary metabolites.</title>
        <authorList>
            <person name="Abdel-Mageed W.M."/>
            <person name="Lehri B."/>
            <person name="Nouioui I."/>
            <person name="Goodfellow I."/>
            <person name="Jaspars M."/>
            <person name="Karlyshev A."/>
        </authorList>
    </citation>
    <scope>NUCLEOTIDE SEQUENCE [LARGE SCALE GENOMIC DNA]</scope>
    <source>
        <strain evidence="4 5">MT1.1</strain>
    </source>
</reference>
<dbReference type="InterPro" id="IPR050832">
    <property type="entry name" value="Bact_Acetyltransf"/>
</dbReference>
<comment type="caution">
    <text evidence="4">The sequence shown here is derived from an EMBL/GenBank/DDBJ whole genome shotgun (WGS) entry which is preliminary data.</text>
</comment>
<keyword evidence="2" id="KW-0012">Acyltransferase</keyword>
<dbReference type="PANTHER" id="PTHR43877">
    <property type="entry name" value="AMINOALKYLPHOSPHONATE N-ACETYLTRANSFERASE-RELATED-RELATED"/>
    <property type="match status" value="1"/>
</dbReference>
<dbReference type="InterPro" id="IPR016181">
    <property type="entry name" value="Acyl_CoA_acyltransferase"/>
</dbReference>
<dbReference type="RefSeq" id="WP_047311782.1">
    <property type="nucleotide sequence ID" value="NZ_CBCRVH010000005.1"/>
</dbReference>